<proteinExistence type="predicted"/>
<comment type="caution">
    <text evidence="1">The sequence shown here is derived from an EMBL/GenBank/DDBJ whole genome shotgun (WGS) entry which is preliminary data.</text>
</comment>
<dbReference type="AlphaFoldDB" id="A0A933SAB1"/>
<dbReference type="Proteomes" id="UP000696931">
    <property type="component" value="Unassembled WGS sequence"/>
</dbReference>
<protein>
    <submittedName>
        <fullName evidence="1">Uncharacterized protein</fullName>
    </submittedName>
</protein>
<evidence type="ECO:0000313" key="1">
    <source>
        <dbReference type="EMBL" id="MBI5168442.1"/>
    </source>
</evidence>
<name>A0A933SAB1_UNCEI</name>
<organism evidence="1 2">
    <name type="scientific">Eiseniibacteriota bacterium</name>
    <dbReference type="NCBI Taxonomy" id="2212470"/>
    <lineage>
        <taxon>Bacteria</taxon>
        <taxon>Candidatus Eiseniibacteriota</taxon>
    </lineage>
</organism>
<reference evidence="1" key="1">
    <citation type="submission" date="2020-07" db="EMBL/GenBank/DDBJ databases">
        <title>Huge and variable diversity of episymbiotic CPR bacteria and DPANN archaea in groundwater ecosystems.</title>
        <authorList>
            <person name="He C.Y."/>
            <person name="Keren R."/>
            <person name="Whittaker M."/>
            <person name="Farag I.F."/>
            <person name="Doudna J."/>
            <person name="Cate J.H.D."/>
            <person name="Banfield J.F."/>
        </authorList>
    </citation>
    <scope>NUCLEOTIDE SEQUENCE</scope>
    <source>
        <strain evidence="1">NC_groundwater_1813_Pr3_B-0.1um_71_17</strain>
    </source>
</reference>
<evidence type="ECO:0000313" key="2">
    <source>
        <dbReference type="Proteomes" id="UP000696931"/>
    </source>
</evidence>
<sequence>MPVQKFRTHDEARQALWKTSDDPRLLPTLIGLFDFSRRLARVRPVTGLRRFRSLEEAQRERDGWSVDLYSQPLDDPSEK</sequence>
<accession>A0A933SAB1</accession>
<dbReference type="EMBL" id="JACRIW010000023">
    <property type="protein sequence ID" value="MBI5168442.1"/>
    <property type="molecule type" value="Genomic_DNA"/>
</dbReference>
<gene>
    <name evidence="1" type="ORF">HZA61_03040</name>
</gene>